<name>A0A1H8U694_9BACL</name>
<dbReference type="Proteomes" id="UP000198809">
    <property type="component" value="Unassembled WGS sequence"/>
</dbReference>
<dbReference type="EMBL" id="FODH01000016">
    <property type="protein sequence ID" value="SEO98364.1"/>
    <property type="molecule type" value="Genomic_DNA"/>
</dbReference>
<accession>A0A1H8U694</accession>
<evidence type="ECO:0000313" key="3">
    <source>
        <dbReference type="Proteomes" id="UP000198809"/>
    </source>
</evidence>
<proteinExistence type="predicted"/>
<dbReference type="OrthoDB" id="9134286at2"/>
<dbReference type="AlphaFoldDB" id="A0A1H8U694"/>
<evidence type="ECO:0000313" key="4">
    <source>
        <dbReference type="Proteomes" id="UP000683429"/>
    </source>
</evidence>
<gene>
    <name evidence="1" type="ORF">KP014_12950</name>
    <name evidence="2" type="ORF">SAMN04487895_11641</name>
</gene>
<dbReference type="EMBL" id="CP076607">
    <property type="protein sequence ID" value="QWU18323.1"/>
    <property type="molecule type" value="Genomic_DNA"/>
</dbReference>
<protein>
    <submittedName>
        <fullName evidence="1">GIY-YIG nuclease family protein</fullName>
    </submittedName>
</protein>
<sequence>MSLDKQKKKELASSYVQSFRPMGVYQIRNVKNGKILVLGSMDLTGARNRLAFIQQTNINNINELKQDWNEHGGGSFVFEELDQIKPREETLNDRSELKEYQEEVDALLELWIEKLQPFGDKGYNKPKRKK</sequence>
<dbReference type="Gene3D" id="3.40.1440.10">
    <property type="entry name" value="GIY-YIG endonuclease"/>
    <property type="match status" value="1"/>
</dbReference>
<dbReference type="STRING" id="1333845.SAMN04487895_11641"/>
<keyword evidence="4" id="KW-1185">Reference proteome</keyword>
<dbReference type="Proteomes" id="UP000683429">
    <property type="component" value="Chromosome"/>
</dbReference>
<reference evidence="1 4" key="2">
    <citation type="submission" date="2021-06" db="EMBL/GenBank/DDBJ databases">
        <title>Whole genome sequence of Paenibacillus sophorae DSM23020 for comparative genomics.</title>
        <authorList>
            <person name="Kim M.-J."/>
            <person name="Lee G."/>
            <person name="Shin J.-H."/>
        </authorList>
    </citation>
    <scope>NUCLEOTIDE SEQUENCE [LARGE SCALE GENOMIC DNA]</scope>
    <source>
        <strain evidence="1 4">DSM 23020</strain>
    </source>
</reference>
<reference evidence="2 3" key="1">
    <citation type="submission" date="2016-10" db="EMBL/GenBank/DDBJ databases">
        <authorList>
            <person name="de Groot N.N."/>
        </authorList>
    </citation>
    <scope>NUCLEOTIDE SEQUENCE [LARGE SCALE GENOMIC DNA]</scope>
    <source>
        <strain evidence="2 3">CGMCC 1.10238</strain>
    </source>
</reference>
<dbReference type="CDD" id="cd10451">
    <property type="entry name" value="GIY-YIG_LuxR_like"/>
    <property type="match status" value="1"/>
</dbReference>
<organism evidence="2 3">
    <name type="scientific">Paenibacillus sophorae</name>
    <dbReference type="NCBI Taxonomy" id="1333845"/>
    <lineage>
        <taxon>Bacteria</taxon>
        <taxon>Bacillati</taxon>
        <taxon>Bacillota</taxon>
        <taxon>Bacilli</taxon>
        <taxon>Bacillales</taxon>
        <taxon>Paenibacillaceae</taxon>
        <taxon>Paenibacillus</taxon>
    </lineage>
</organism>
<evidence type="ECO:0000313" key="1">
    <source>
        <dbReference type="EMBL" id="QWU18323.1"/>
    </source>
</evidence>
<dbReference type="InterPro" id="IPR035901">
    <property type="entry name" value="GIY-YIG_endonuc_sf"/>
</dbReference>
<evidence type="ECO:0000313" key="2">
    <source>
        <dbReference type="EMBL" id="SEO98364.1"/>
    </source>
</evidence>